<sequence>KTNTGRAKGARHSTDLATCDFQSLSEDELLIIEVCDQDVTSTLRIFGIKMKFSDKVQTLGFPDYEPHKHETKYLKDRWSMEAAWESRVLDFVLPCIQMFEDRSKEFYFHRVRDLSKGVMPGIREYLESLEEHTDGWWYILYWFTMSMEDDRAKELHLWRRKCRETLDRNFLLLVQRLELIDKFPKTLWYEPGLWILPNTICYWIFKDPSVNFRTVSGLLTCSPSSWNGTKENLREHSGQMLRVKLRVWNTYQRRSSPNVCSENRASGPATCCRFQDLPPLRSQGLRKSHTSPSRPGCYISGLQLGLNV</sequence>
<evidence type="ECO:0000313" key="2">
    <source>
        <dbReference type="Proteomes" id="UP000198211"/>
    </source>
</evidence>
<name>A0A225VSS6_9STRA</name>
<dbReference type="Proteomes" id="UP000198211">
    <property type="component" value="Unassembled WGS sequence"/>
</dbReference>
<dbReference type="AlphaFoldDB" id="A0A225VSS6"/>
<gene>
    <name evidence="1" type="ORF">PHMEG_00019718</name>
</gene>
<accession>A0A225VSS6</accession>
<comment type="caution">
    <text evidence="1">The sequence shown here is derived from an EMBL/GenBank/DDBJ whole genome shotgun (WGS) entry which is preliminary data.</text>
</comment>
<evidence type="ECO:0000313" key="1">
    <source>
        <dbReference type="EMBL" id="OWZ07837.1"/>
    </source>
</evidence>
<dbReference type="EMBL" id="NBNE01003381">
    <property type="protein sequence ID" value="OWZ07837.1"/>
    <property type="molecule type" value="Genomic_DNA"/>
</dbReference>
<keyword evidence="2" id="KW-1185">Reference proteome</keyword>
<dbReference type="OrthoDB" id="89340at2759"/>
<organism evidence="1 2">
    <name type="scientific">Phytophthora megakarya</name>
    <dbReference type="NCBI Taxonomy" id="4795"/>
    <lineage>
        <taxon>Eukaryota</taxon>
        <taxon>Sar</taxon>
        <taxon>Stramenopiles</taxon>
        <taxon>Oomycota</taxon>
        <taxon>Peronosporomycetes</taxon>
        <taxon>Peronosporales</taxon>
        <taxon>Peronosporaceae</taxon>
        <taxon>Phytophthora</taxon>
    </lineage>
</organism>
<feature type="non-terminal residue" evidence="1">
    <location>
        <position position="1"/>
    </location>
</feature>
<protein>
    <submittedName>
        <fullName evidence="1">Uncharacterized protein</fullName>
    </submittedName>
</protein>
<proteinExistence type="predicted"/>
<reference evidence="2" key="1">
    <citation type="submission" date="2017-03" db="EMBL/GenBank/DDBJ databases">
        <title>Phytopthora megakarya and P. palmivora, two closely related causual agents of cacao black pod achieved similar genome size and gene model numbers by different mechanisms.</title>
        <authorList>
            <person name="Ali S."/>
            <person name="Shao J."/>
            <person name="Larry D.J."/>
            <person name="Kronmiller B."/>
            <person name="Shen D."/>
            <person name="Strem M.D."/>
            <person name="Melnick R.L."/>
            <person name="Guiltinan M.J."/>
            <person name="Tyler B.M."/>
            <person name="Meinhardt L.W."/>
            <person name="Bailey B.A."/>
        </authorList>
    </citation>
    <scope>NUCLEOTIDE SEQUENCE [LARGE SCALE GENOMIC DNA]</scope>
    <source>
        <strain evidence="2">zdho120</strain>
    </source>
</reference>